<comment type="caution">
    <text evidence="2">The sequence shown here is derived from an EMBL/GenBank/DDBJ whole genome shotgun (WGS) entry which is preliminary data.</text>
</comment>
<reference evidence="2 3" key="1">
    <citation type="journal article" date="2024" name="Microbiol. Resour. Announc.">
        <title>Genome annotations for the ascomycete fungi Trichoderma harzianum, Trichoderma aggressivum, and Purpureocillium lilacinum.</title>
        <authorList>
            <person name="Beijen E.P.W."/>
            <person name="Ohm R.A."/>
        </authorList>
    </citation>
    <scope>NUCLEOTIDE SEQUENCE [LARGE SCALE GENOMIC DNA]</scope>
    <source>
        <strain evidence="2 3">CBS 150709</strain>
    </source>
</reference>
<evidence type="ECO:0008006" key="4">
    <source>
        <dbReference type="Google" id="ProtNLM"/>
    </source>
</evidence>
<gene>
    <name evidence="2" type="ORF">Purlil1_9713</name>
</gene>
<keyword evidence="3" id="KW-1185">Reference proteome</keyword>
<feature type="signal peptide" evidence="1">
    <location>
        <begin position="1"/>
        <end position="20"/>
    </location>
</feature>
<evidence type="ECO:0000313" key="3">
    <source>
        <dbReference type="Proteomes" id="UP001287286"/>
    </source>
</evidence>
<feature type="chain" id="PRO_5047167086" description="Secreted protein" evidence="1">
    <location>
        <begin position="21"/>
        <end position="137"/>
    </location>
</feature>
<evidence type="ECO:0000256" key="1">
    <source>
        <dbReference type="SAM" id="SignalP"/>
    </source>
</evidence>
<proteinExistence type="predicted"/>
<dbReference type="EMBL" id="JAWRVI010000045">
    <property type="protein sequence ID" value="KAK4085972.1"/>
    <property type="molecule type" value="Genomic_DNA"/>
</dbReference>
<organism evidence="2 3">
    <name type="scientific">Purpureocillium lilacinum</name>
    <name type="common">Paecilomyces lilacinus</name>
    <dbReference type="NCBI Taxonomy" id="33203"/>
    <lineage>
        <taxon>Eukaryota</taxon>
        <taxon>Fungi</taxon>
        <taxon>Dikarya</taxon>
        <taxon>Ascomycota</taxon>
        <taxon>Pezizomycotina</taxon>
        <taxon>Sordariomycetes</taxon>
        <taxon>Hypocreomycetidae</taxon>
        <taxon>Hypocreales</taxon>
        <taxon>Ophiocordycipitaceae</taxon>
        <taxon>Purpureocillium</taxon>
    </lineage>
</organism>
<dbReference type="Proteomes" id="UP001287286">
    <property type="component" value="Unassembled WGS sequence"/>
</dbReference>
<evidence type="ECO:0000313" key="2">
    <source>
        <dbReference type="EMBL" id="KAK4085972.1"/>
    </source>
</evidence>
<name>A0ABR0BPQ6_PURLI</name>
<sequence length="137" mass="14881">MLPLVTIAGVVALLGSGVTAAPADTPTIIRPSGERKVITVDVHDGTCSGRYLRTITDVGCGETCYKVRDFGSVILTQNKTDDPKARVILYTDSSCRNEFENVKNEVEPPNSRAPNDHVACTFSEDVTFRSLRLYGNC</sequence>
<keyword evidence="1" id="KW-0732">Signal</keyword>
<protein>
    <recommendedName>
        <fullName evidence="4">Secreted protein</fullName>
    </recommendedName>
</protein>
<accession>A0ABR0BPQ6</accession>